<keyword evidence="1" id="KW-0812">Transmembrane</keyword>
<feature type="transmembrane region" description="Helical" evidence="1">
    <location>
        <begin position="12"/>
        <end position="30"/>
    </location>
</feature>
<dbReference type="Proteomes" id="UP000428328">
    <property type="component" value="Chromosome"/>
</dbReference>
<reference evidence="2 3" key="1">
    <citation type="submission" date="2019-11" db="EMBL/GenBank/DDBJ databases">
        <authorList>
            <person name="Zheng R.K."/>
            <person name="Sun C.M."/>
        </authorList>
    </citation>
    <scope>NUCLEOTIDE SEQUENCE [LARGE SCALE GENOMIC DNA]</scope>
    <source>
        <strain evidence="2 3">SRB007</strain>
    </source>
</reference>
<evidence type="ECO:0000313" key="2">
    <source>
        <dbReference type="EMBL" id="QGY38984.1"/>
    </source>
</evidence>
<evidence type="ECO:0000256" key="1">
    <source>
        <dbReference type="SAM" id="Phobius"/>
    </source>
</evidence>
<keyword evidence="1" id="KW-1133">Transmembrane helix</keyword>
<name>A0A6I6JMR4_9BACT</name>
<keyword evidence="1" id="KW-0472">Membrane</keyword>
<dbReference type="AlphaFoldDB" id="A0A6I6JMR4"/>
<proteinExistence type="predicted"/>
<protein>
    <submittedName>
        <fullName evidence="2">Uncharacterized protein</fullName>
    </submittedName>
</protein>
<gene>
    <name evidence="2" type="ORF">GM415_02140</name>
</gene>
<organism evidence="2 3">
    <name type="scientific">Pseudodesulfovibrio cashew</name>
    <dbReference type="NCBI Taxonomy" id="2678688"/>
    <lineage>
        <taxon>Bacteria</taxon>
        <taxon>Pseudomonadati</taxon>
        <taxon>Thermodesulfobacteriota</taxon>
        <taxon>Desulfovibrionia</taxon>
        <taxon>Desulfovibrionales</taxon>
        <taxon>Desulfovibrionaceae</taxon>
    </lineage>
</organism>
<dbReference type="KEGG" id="psel:GM415_02140"/>
<dbReference type="RefSeq" id="WP_158946195.1">
    <property type="nucleotide sequence ID" value="NZ_CP046400.1"/>
</dbReference>
<accession>A0A6I6JMR4</accession>
<sequence>MASGRLSTVIRLLKPVLAGIALAYLVTGFLDRPAPVHFQPDNPRAARQEEIAQSQVNLVTEKNVMKLGSPLSVSAEGGVSAAENPLAGLAASPEVQTDSPAADNGTAAVRAEVNATSGAVSAPPAE</sequence>
<keyword evidence="3" id="KW-1185">Reference proteome</keyword>
<evidence type="ECO:0000313" key="3">
    <source>
        <dbReference type="Proteomes" id="UP000428328"/>
    </source>
</evidence>
<dbReference type="EMBL" id="CP046400">
    <property type="protein sequence ID" value="QGY38984.1"/>
    <property type="molecule type" value="Genomic_DNA"/>
</dbReference>